<comment type="caution">
    <text evidence="9">The sequence shown here is derived from an EMBL/GenBank/DDBJ whole genome shotgun (WGS) entry which is preliminary data.</text>
</comment>
<accession>A0A4R4Q2F5</accession>
<sequence length="318" mass="34921">MGFDEEFDALRRGLLAHCYRMLGSHHDAEDVVQEVYLRARKGLAAFEGRSSVKTWLYRIATNASLTALNHGSRRVIPSGLGAPSDDPDTHDVEQLTTPWLEPLPDAALARAGVSDPVHVVLEQESVRLAFVAALQHLAPRQRAVLLLHEVSAWKVQEIAEALEISVPAVKSLLQRARSRLEEVRPAPADPPASAEVERELLDRWIRAFETTDIAAIEKLVHDDFAIEATGHRTWFRGIAVCLPFVERQLLQSPGELRLRATRANGQPAAASYRRDASGHYRATHLVVLTVVGDRIARSTNFPGADHVVAAGLPAVLPG</sequence>
<comment type="similarity">
    <text evidence="1">Belongs to the sigma-70 factor family. ECF subfamily.</text>
</comment>
<feature type="domain" description="RNA polymerase sigma-70 region 2" evidence="6">
    <location>
        <begin position="8"/>
        <end position="73"/>
    </location>
</feature>
<dbReference type="GO" id="GO:0016987">
    <property type="term" value="F:sigma factor activity"/>
    <property type="evidence" value="ECO:0007669"/>
    <property type="project" value="UniProtKB-KW"/>
</dbReference>
<evidence type="ECO:0000256" key="5">
    <source>
        <dbReference type="ARBA" id="ARBA00023163"/>
    </source>
</evidence>
<evidence type="ECO:0000259" key="6">
    <source>
        <dbReference type="Pfam" id="PF04542"/>
    </source>
</evidence>
<dbReference type="SUPFAM" id="SSF88946">
    <property type="entry name" value="Sigma2 domain of RNA polymerase sigma factors"/>
    <property type="match status" value="1"/>
</dbReference>
<gene>
    <name evidence="9" type="ORF">E1261_16425</name>
</gene>
<evidence type="ECO:0000256" key="2">
    <source>
        <dbReference type="ARBA" id="ARBA00011344"/>
    </source>
</evidence>
<dbReference type="Gene3D" id="3.10.450.50">
    <property type="match status" value="1"/>
</dbReference>
<dbReference type="Proteomes" id="UP000295075">
    <property type="component" value="Unassembled WGS sequence"/>
</dbReference>
<keyword evidence="4" id="KW-0731">Sigma factor</keyword>
<protein>
    <submittedName>
        <fullName evidence="9">Sigma-70 family RNA polymerase sigma factor</fullName>
    </submittedName>
</protein>
<evidence type="ECO:0000259" key="8">
    <source>
        <dbReference type="Pfam" id="PF12680"/>
    </source>
</evidence>
<evidence type="ECO:0000256" key="4">
    <source>
        <dbReference type="ARBA" id="ARBA00023082"/>
    </source>
</evidence>
<dbReference type="InterPro" id="IPR014305">
    <property type="entry name" value="RNA_pol_sigma-G_actinobac"/>
</dbReference>
<name>A0A4R4Q2F5_9ACTN</name>
<dbReference type="PANTHER" id="PTHR43133:SF65">
    <property type="entry name" value="ECF RNA POLYMERASE SIGMA FACTOR SIGG"/>
    <property type="match status" value="1"/>
</dbReference>
<dbReference type="NCBIfam" id="TIGR02937">
    <property type="entry name" value="sigma70-ECF"/>
    <property type="match status" value="1"/>
</dbReference>
<dbReference type="Pfam" id="PF08281">
    <property type="entry name" value="Sigma70_r4_2"/>
    <property type="match status" value="1"/>
</dbReference>
<dbReference type="Gene3D" id="1.10.1740.10">
    <property type="match status" value="1"/>
</dbReference>
<reference evidence="9 10" key="1">
    <citation type="submission" date="2019-03" db="EMBL/GenBank/DDBJ databases">
        <title>Draft genome sequences of novel Actinobacteria.</title>
        <authorList>
            <person name="Sahin N."/>
            <person name="Ay H."/>
            <person name="Saygin H."/>
        </authorList>
    </citation>
    <scope>NUCLEOTIDE SEQUENCE [LARGE SCALE GENOMIC DNA]</scope>
    <source>
        <strain evidence="9 10">JCM 30547</strain>
    </source>
</reference>
<dbReference type="NCBIfam" id="NF006089">
    <property type="entry name" value="PRK08241.1"/>
    <property type="match status" value="1"/>
</dbReference>
<feature type="domain" description="RNA polymerase sigma factor 70 region 4 type 2" evidence="7">
    <location>
        <begin position="128"/>
        <end position="180"/>
    </location>
</feature>
<keyword evidence="5" id="KW-0804">Transcription</keyword>
<dbReference type="InterPro" id="IPR013324">
    <property type="entry name" value="RNA_pol_sigma_r3/r4-like"/>
</dbReference>
<dbReference type="InterPro" id="IPR013249">
    <property type="entry name" value="RNA_pol_sigma70_r4_t2"/>
</dbReference>
<dbReference type="InterPro" id="IPR032710">
    <property type="entry name" value="NTF2-like_dom_sf"/>
</dbReference>
<dbReference type="AlphaFoldDB" id="A0A4R4Q2F5"/>
<dbReference type="SUPFAM" id="SSF54427">
    <property type="entry name" value="NTF2-like"/>
    <property type="match status" value="1"/>
</dbReference>
<dbReference type="NCBIfam" id="TIGR02960">
    <property type="entry name" value="SigX5"/>
    <property type="match status" value="1"/>
</dbReference>
<dbReference type="Pfam" id="PF12680">
    <property type="entry name" value="SnoaL_2"/>
    <property type="match status" value="1"/>
</dbReference>
<dbReference type="GO" id="GO:0003677">
    <property type="term" value="F:DNA binding"/>
    <property type="evidence" value="ECO:0007669"/>
    <property type="project" value="InterPro"/>
</dbReference>
<dbReference type="InterPro" id="IPR014284">
    <property type="entry name" value="RNA_pol_sigma-70_dom"/>
</dbReference>
<evidence type="ECO:0000313" key="9">
    <source>
        <dbReference type="EMBL" id="TDC29167.1"/>
    </source>
</evidence>
<dbReference type="Gene3D" id="1.10.10.10">
    <property type="entry name" value="Winged helix-like DNA-binding domain superfamily/Winged helix DNA-binding domain"/>
    <property type="match status" value="1"/>
</dbReference>
<dbReference type="InterPro" id="IPR037401">
    <property type="entry name" value="SnoaL-like"/>
</dbReference>
<dbReference type="InterPro" id="IPR039425">
    <property type="entry name" value="RNA_pol_sigma-70-like"/>
</dbReference>
<dbReference type="SUPFAM" id="SSF88659">
    <property type="entry name" value="Sigma3 and sigma4 domains of RNA polymerase sigma factors"/>
    <property type="match status" value="1"/>
</dbReference>
<dbReference type="GO" id="GO:0006352">
    <property type="term" value="P:DNA-templated transcription initiation"/>
    <property type="evidence" value="ECO:0007669"/>
    <property type="project" value="InterPro"/>
</dbReference>
<evidence type="ECO:0000313" key="10">
    <source>
        <dbReference type="Proteomes" id="UP000295075"/>
    </source>
</evidence>
<comment type="subunit">
    <text evidence="2">Interacts transiently with the RNA polymerase catalytic core formed by RpoA, RpoB, RpoC and RpoZ (2 alpha, 1 beta, 1 beta' and 1 omega subunit) to form the RNA polymerase holoenzyme that can initiate transcription.</text>
</comment>
<proteinExistence type="inferred from homology"/>
<dbReference type="InterPro" id="IPR036388">
    <property type="entry name" value="WH-like_DNA-bd_sf"/>
</dbReference>
<dbReference type="InterPro" id="IPR013325">
    <property type="entry name" value="RNA_pol_sigma_r2"/>
</dbReference>
<dbReference type="Pfam" id="PF04542">
    <property type="entry name" value="Sigma70_r2"/>
    <property type="match status" value="1"/>
</dbReference>
<evidence type="ECO:0000256" key="1">
    <source>
        <dbReference type="ARBA" id="ARBA00010641"/>
    </source>
</evidence>
<feature type="domain" description="SnoaL-like" evidence="8">
    <location>
        <begin position="202"/>
        <end position="297"/>
    </location>
</feature>
<dbReference type="InterPro" id="IPR007627">
    <property type="entry name" value="RNA_pol_sigma70_r2"/>
</dbReference>
<keyword evidence="10" id="KW-1185">Reference proteome</keyword>
<dbReference type="EMBL" id="SMKA01000064">
    <property type="protein sequence ID" value="TDC29167.1"/>
    <property type="molecule type" value="Genomic_DNA"/>
</dbReference>
<evidence type="ECO:0000256" key="3">
    <source>
        <dbReference type="ARBA" id="ARBA00023015"/>
    </source>
</evidence>
<dbReference type="OrthoDB" id="6689546at2"/>
<keyword evidence="3" id="KW-0805">Transcription regulation</keyword>
<dbReference type="RefSeq" id="WP_132407553.1">
    <property type="nucleotide sequence ID" value="NZ_SMKA01000064.1"/>
</dbReference>
<dbReference type="CDD" id="cd06171">
    <property type="entry name" value="Sigma70_r4"/>
    <property type="match status" value="1"/>
</dbReference>
<organism evidence="9 10">
    <name type="scientific">Kribbella albertanoniae</name>
    <dbReference type="NCBI Taxonomy" id="1266829"/>
    <lineage>
        <taxon>Bacteria</taxon>
        <taxon>Bacillati</taxon>
        <taxon>Actinomycetota</taxon>
        <taxon>Actinomycetes</taxon>
        <taxon>Propionibacteriales</taxon>
        <taxon>Kribbellaceae</taxon>
        <taxon>Kribbella</taxon>
    </lineage>
</organism>
<dbReference type="PANTHER" id="PTHR43133">
    <property type="entry name" value="RNA POLYMERASE ECF-TYPE SIGMA FACTO"/>
    <property type="match status" value="1"/>
</dbReference>
<evidence type="ECO:0000259" key="7">
    <source>
        <dbReference type="Pfam" id="PF08281"/>
    </source>
</evidence>